<feature type="domain" description="Aminotransferase class V" evidence="14">
    <location>
        <begin position="5"/>
        <end position="348"/>
    </location>
</feature>
<feature type="binding site" evidence="12">
    <location>
        <position position="196"/>
    </location>
    <ligand>
        <name>pyridoxal 5'-phosphate</name>
        <dbReference type="ChEBI" id="CHEBI:597326"/>
    </ligand>
</feature>
<dbReference type="RefSeq" id="WP_044242551.1">
    <property type="nucleotide sequence ID" value="NZ_ASRX01000025.1"/>
</dbReference>
<reference evidence="15 16" key="1">
    <citation type="submission" date="2013-05" db="EMBL/GenBank/DDBJ databases">
        <title>Genome assembly of Chondromyces apiculatus DSM 436.</title>
        <authorList>
            <person name="Sharma G."/>
            <person name="Khatri I."/>
            <person name="Kaur C."/>
            <person name="Mayilraj S."/>
            <person name="Subramanian S."/>
        </authorList>
    </citation>
    <scope>NUCLEOTIDE SEQUENCE [LARGE SCALE GENOMIC DNA]</scope>
    <source>
        <strain evidence="15 16">DSM 436</strain>
    </source>
</reference>
<dbReference type="PROSITE" id="PS00595">
    <property type="entry name" value="AA_TRANSFER_CLASS_5"/>
    <property type="match status" value="1"/>
</dbReference>
<dbReference type="SUPFAM" id="SSF53383">
    <property type="entry name" value="PLP-dependent transferases"/>
    <property type="match status" value="1"/>
</dbReference>
<comment type="function">
    <text evidence="12">Catalyzes the reversible conversion of 3-phosphohydroxypyruvate to phosphoserine and of 3-hydroxy-2-oxo-4-phosphonooxybutanoate to phosphohydroxythreonine.</text>
</comment>
<comment type="pathway">
    <text evidence="1 12">Cofactor biosynthesis; pyridoxine 5'-phosphate biosynthesis; pyridoxine 5'-phosphate from D-erythrose 4-phosphate: step 3/5.</text>
</comment>
<evidence type="ECO:0000256" key="1">
    <source>
        <dbReference type="ARBA" id="ARBA00004915"/>
    </source>
</evidence>
<evidence type="ECO:0000256" key="13">
    <source>
        <dbReference type="RuleBase" id="RU004505"/>
    </source>
</evidence>
<comment type="subunit">
    <text evidence="12">Homodimer.</text>
</comment>
<dbReference type="AlphaFoldDB" id="A0A017T7R3"/>
<dbReference type="eggNOG" id="COG1932">
    <property type="taxonomic scope" value="Bacteria"/>
</dbReference>
<dbReference type="Gene3D" id="3.40.640.10">
    <property type="entry name" value="Type I PLP-dependent aspartate aminotransferase-like (Major domain)"/>
    <property type="match status" value="1"/>
</dbReference>
<dbReference type="HAMAP" id="MF_00160">
    <property type="entry name" value="SerC_aminotrans_5"/>
    <property type="match status" value="1"/>
</dbReference>
<feature type="binding site" evidence="12">
    <location>
        <position position="153"/>
    </location>
    <ligand>
        <name>pyridoxal 5'-phosphate</name>
        <dbReference type="ChEBI" id="CHEBI:597326"/>
    </ligand>
</feature>
<evidence type="ECO:0000256" key="11">
    <source>
        <dbReference type="ARBA" id="ARBA00049007"/>
    </source>
</evidence>
<keyword evidence="12" id="KW-0963">Cytoplasm</keyword>
<evidence type="ECO:0000313" key="15">
    <source>
        <dbReference type="EMBL" id="EYF05313.1"/>
    </source>
</evidence>
<keyword evidence="9 12" id="KW-0718">Serine biosynthesis</keyword>
<comment type="cofactor">
    <cofactor evidence="12">
        <name>pyridoxal 5'-phosphate</name>
        <dbReference type="ChEBI" id="CHEBI:597326"/>
    </cofactor>
    <text evidence="12">Binds 1 pyridoxal phosphate per subunit.</text>
</comment>
<dbReference type="GO" id="GO:0005737">
    <property type="term" value="C:cytoplasm"/>
    <property type="evidence" value="ECO:0007669"/>
    <property type="project" value="UniProtKB-SubCell"/>
</dbReference>
<dbReference type="InterPro" id="IPR015421">
    <property type="entry name" value="PyrdxlP-dep_Trfase_major"/>
</dbReference>
<dbReference type="PANTHER" id="PTHR43247:SF1">
    <property type="entry name" value="PHOSPHOSERINE AMINOTRANSFERASE"/>
    <property type="match status" value="1"/>
</dbReference>
<evidence type="ECO:0000256" key="2">
    <source>
        <dbReference type="ARBA" id="ARBA00005099"/>
    </source>
</evidence>
<dbReference type="GO" id="GO:0006564">
    <property type="term" value="P:L-serine biosynthetic process"/>
    <property type="evidence" value="ECO:0007669"/>
    <property type="project" value="UniProtKB-UniRule"/>
</dbReference>
<dbReference type="GO" id="GO:0004648">
    <property type="term" value="F:O-phospho-L-serine:2-oxoglutarate aminotransferase activity"/>
    <property type="evidence" value="ECO:0007669"/>
    <property type="project" value="UniProtKB-UniRule"/>
</dbReference>
<dbReference type="UniPathway" id="UPA00135">
    <property type="reaction ID" value="UER00197"/>
</dbReference>
<evidence type="ECO:0000256" key="3">
    <source>
        <dbReference type="ARBA" id="ARBA00006904"/>
    </source>
</evidence>
<dbReference type="NCBIfam" id="TIGR01364">
    <property type="entry name" value="serC_1"/>
    <property type="match status" value="1"/>
</dbReference>
<dbReference type="InterPro" id="IPR015424">
    <property type="entry name" value="PyrdxlP-dep_Trfase"/>
</dbReference>
<dbReference type="GO" id="GO:0030170">
    <property type="term" value="F:pyridoxal phosphate binding"/>
    <property type="evidence" value="ECO:0007669"/>
    <property type="project" value="UniProtKB-UniRule"/>
</dbReference>
<evidence type="ECO:0000256" key="9">
    <source>
        <dbReference type="ARBA" id="ARBA00023299"/>
    </source>
</evidence>
<keyword evidence="7 12" id="KW-0663">Pyridoxal phosphate</keyword>
<dbReference type="OrthoDB" id="9809412at2"/>
<evidence type="ECO:0000256" key="4">
    <source>
        <dbReference type="ARBA" id="ARBA00022576"/>
    </source>
</evidence>
<comment type="subcellular location">
    <subcellularLocation>
        <location evidence="12">Cytoplasm</location>
    </subcellularLocation>
</comment>
<evidence type="ECO:0000259" key="14">
    <source>
        <dbReference type="Pfam" id="PF00266"/>
    </source>
</evidence>
<comment type="caution">
    <text evidence="12">Lacks conserved residue(s) required for the propagation of feature annotation.</text>
</comment>
<keyword evidence="5 12" id="KW-0028">Amino-acid biosynthesis</keyword>
<dbReference type="InterPro" id="IPR015422">
    <property type="entry name" value="PyrdxlP-dep_Trfase_small"/>
</dbReference>
<dbReference type="EC" id="2.6.1.52" evidence="12"/>
<protein>
    <recommendedName>
        <fullName evidence="12">Phosphoserine aminotransferase</fullName>
        <ecNumber evidence="12">2.6.1.52</ecNumber>
    </recommendedName>
    <alternativeName>
        <fullName evidence="12">Phosphohydroxythreonine aminotransferase</fullName>
        <shortName evidence="12">PSAT</shortName>
    </alternativeName>
</protein>
<feature type="binding site" evidence="12">
    <location>
        <position position="102"/>
    </location>
    <ligand>
        <name>pyridoxal 5'-phosphate</name>
        <dbReference type="ChEBI" id="CHEBI:597326"/>
    </ligand>
</feature>
<feature type="binding site" evidence="12">
    <location>
        <begin position="238"/>
        <end position="239"/>
    </location>
    <ligand>
        <name>pyridoxal 5'-phosphate</name>
        <dbReference type="ChEBI" id="CHEBI:597326"/>
    </ligand>
</feature>
<evidence type="ECO:0000256" key="10">
    <source>
        <dbReference type="ARBA" id="ARBA00047630"/>
    </source>
</evidence>
<comment type="catalytic activity">
    <reaction evidence="11 12 13">
        <text>O-phospho-L-serine + 2-oxoglutarate = 3-phosphooxypyruvate + L-glutamate</text>
        <dbReference type="Rhea" id="RHEA:14329"/>
        <dbReference type="ChEBI" id="CHEBI:16810"/>
        <dbReference type="ChEBI" id="CHEBI:18110"/>
        <dbReference type="ChEBI" id="CHEBI:29985"/>
        <dbReference type="ChEBI" id="CHEBI:57524"/>
        <dbReference type="EC" id="2.6.1.52"/>
    </reaction>
</comment>
<sequence length="361" mass="40369">MPRVHNFNAGPAALPLPALERAQRELLDHDGTGMSIIEHSHRGKAFEAVHNEAISLLRQLLDVPDDYHVLFQYGGASHQFAVVPLNLLHAGRSADYIITGGWSEKAYQEAERIGTVRVAGTTEVDKRYTRIPRQEELTLDPNAAYVHMTTNNTLFGTQWHWLPETGDVPLVADMSSDFLWRRIDVRRFGLIYAGAQKNIGPSGLTVVLARKDLVDGGRKDIPTIFRYATHATNNSLYNTPPTFAIYLVRNVLAYTVETGGLDEVERRNRRKAELLYGTIDERPDFFRAPVEAASRSFMNVVFRLPSEELEKRFIAEAAREGMVGLAGHRSTGGIRVSLYNAVEVASVEFLVSFMRAFASRG</sequence>
<evidence type="ECO:0000256" key="5">
    <source>
        <dbReference type="ARBA" id="ARBA00022605"/>
    </source>
</evidence>
<dbReference type="UniPathway" id="UPA00244">
    <property type="reaction ID" value="UER00311"/>
</dbReference>
<dbReference type="EMBL" id="ASRX01000025">
    <property type="protein sequence ID" value="EYF05313.1"/>
    <property type="molecule type" value="Genomic_DNA"/>
</dbReference>
<dbReference type="InterPro" id="IPR020578">
    <property type="entry name" value="Aminotrans_V_PyrdxlP_BS"/>
</dbReference>
<feature type="modified residue" description="N6-(pyridoxal phosphate)lysine" evidence="12">
    <location>
        <position position="197"/>
    </location>
</feature>
<comment type="caution">
    <text evidence="15">The sequence shown here is derived from an EMBL/GenBank/DDBJ whole genome shotgun (WGS) entry which is preliminary data.</text>
</comment>
<dbReference type="Proteomes" id="UP000019678">
    <property type="component" value="Unassembled WGS sequence"/>
</dbReference>
<keyword evidence="8 12" id="KW-0664">Pyridoxine biosynthesis</keyword>
<comment type="catalytic activity">
    <reaction evidence="10 12">
        <text>4-(phosphooxy)-L-threonine + 2-oxoglutarate = (R)-3-hydroxy-2-oxo-4-phosphooxybutanoate + L-glutamate</text>
        <dbReference type="Rhea" id="RHEA:16573"/>
        <dbReference type="ChEBI" id="CHEBI:16810"/>
        <dbReference type="ChEBI" id="CHEBI:29985"/>
        <dbReference type="ChEBI" id="CHEBI:58452"/>
        <dbReference type="ChEBI" id="CHEBI:58538"/>
        <dbReference type="EC" id="2.6.1.52"/>
    </reaction>
</comment>
<dbReference type="PANTHER" id="PTHR43247">
    <property type="entry name" value="PHOSPHOSERINE AMINOTRANSFERASE"/>
    <property type="match status" value="1"/>
</dbReference>
<dbReference type="STRING" id="1192034.CAP_3454"/>
<keyword evidence="16" id="KW-1185">Reference proteome</keyword>
<dbReference type="InterPro" id="IPR022278">
    <property type="entry name" value="Pser_aminoTfrase"/>
</dbReference>
<dbReference type="FunFam" id="3.90.1150.10:FF:000006">
    <property type="entry name" value="Phosphoserine aminotransferase"/>
    <property type="match status" value="1"/>
</dbReference>
<evidence type="ECO:0000256" key="12">
    <source>
        <dbReference type="HAMAP-Rule" id="MF_00160"/>
    </source>
</evidence>
<comment type="pathway">
    <text evidence="2 12 13">Amino-acid biosynthesis; L-serine biosynthesis; L-serine from 3-phospho-D-glycerate: step 2/3.</text>
</comment>
<organism evidence="15 16">
    <name type="scientific">Chondromyces apiculatus DSM 436</name>
    <dbReference type="NCBI Taxonomy" id="1192034"/>
    <lineage>
        <taxon>Bacteria</taxon>
        <taxon>Pseudomonadati</taxon>
        <taxon>Myxococcota</taxon>
        <taxon>Polyangia</taxon>
        <taxon>Polyangiales</taxon>
        <taxon>Polyangiaceae</taxon>
        <taxon>Chondromyces</taxon>
    </lineage>
</organism>
<dbReference type="NCBIfam" id="NF003764">
    <property type="entry name" value="PRK05355.1"/>
    <property type="match status" value="1"/>
</dbReference>
<name>A0A017T7R3_9BACT</name>
<keyword evidence="6 12" id="KW-0808">Transferase</keyword>
<dbReference type="Gene3D" id="3.90.1150.10">
    <property type="entry name" value="Aspartate Aminotransferase, domain 1"/>
    <property type="match status" value="1"/>
</dbReference>
<evidence type="ECO:0000256" key="8">
    <source>
        <dbReference type="ARBA" id="ARBA00023096"/>
    </source>
</evidence>
<dbReference type="PIRSF" id="PIRSF000525">
    <property type="entry name" value="SerC"/>
    <property type="match status" value="1"/>
</dbReference>
<dbReference type="Pfam" id="PF00266">
    <property type="entry name" value="Aminotran_5"/>
    <property type="match status" value="1"/>
</dbReference>
<keyword evidence="4 12" id="KW-0032">Aminotransferase</keyword>
<evidence type="ECO:0000256" key="6">
    <source>
        <dbReference type="ARBA" id="ARBA00022679"/>
    </source>
</evidence>
<gene>
    <name evidence="12" type="primary">serC</name>
    <name evidence="15" type="ORF">CAP_3454</name>
</gene>
<evidence type="ECO:0000313" key="16">
    <source>
        <dbReference type="Proteomes" id="UP000019678"/>
    </source>
</evidence>
<proteinExistence type="inferred from homology"/>
<feature type="binding site" evidence="12">
    <location>
        <position position="42"/>
    </location>
    <ligand>
        <name>L-glutamate</name>
        <dbReference type="ChEBI" id="CHEBI:29985"/>
    </ligand>
</feature>
<dbReference type="GO" id="GO:0008615">
    <property type="term" value="P:pyridoxine biosynthetic process"/>
    <property type="evidence" value="ECO:0007669"/>
    <property type="project" value="UniProtKB-UniRule"/>
</dbReference>
<accession>A0A017T7R3</accession>
<comment type="similarity">
    <text evidence="3 12">Belongs to the class-V pyridoxal-phosphate-dependent aminotransferase family. SerC subfamily.</text>
</comment>
<dbReference type="FunFam" id="3.40.640.10:FF:000010">
    <property type="entry name" value="Phosphoserine aminotransferase"/>
    <property type="match status" value="1"/>
</dbReference>
<evidence type="ECO:0000256" key="7">
    <source>
        <dbReference type="ARBA" id="ARBA00022898"/>
    </source>
</evidence>
<feature type="binding site" evidence="12">
    <location>
        <position position="173"/>
    </location>
    <ligand>
        <name>pyridoxal 5'-phosphate</name>
        <dbReference type="ChEBI" id="CHEBI:597326"/>
    </ligand>
</feature>
<dbReference type="InterPro" id="IPR000192">
    <property type="entry name" value="Aminotrans_V_dom"/>
</dbReference>
<feature type="binding site" evidence="12">
    <location>
        <begin position="76"/>
        <end position="77"/>
    </location>
    <ligand>
        <name>pyridoxal 5'-phosphate</name>
        <dbReference type="ChEBI" id="CHEBI:597326"/>
    </ligand>
</feature>